<dbReference type="Pfam" id="PF04299">
    <property type="entry name" value="FMN_bind_2"/>
    <property type="match status" value="1"/>
</dbReference>
<dbReference type="SUPFAM" id="SSF50475">
    <property type="entry name" value="FMN-binding split barrel"/>
    <property type="match status" value="1"/>
</dbReference>
<reference evidence="1" key="1">
    <citation type="journal article" date="2014" name="Genome Announc.">
        <title>Genome sequence of the yeast Cyberlindnera fabianii (Hansenula fabianii).</title>
        <authorList>
            <person name="Freel K.C."/>
            <person name="Sarilar V."/>
            <person name="Neuveglise C."/>
            <person name="Devillers H."/>
            <person name="Friedrich A."/>
            <person name="Schacherer J."/>
        </authorList>
    </citation>
    <scope>NUCLEOTIDE SEQUENCE</scope>
    <source>
        <strain evidence="1">YJS4271</strain>
    </source>
</reference>
<gene>
    <name evidence="1" type="ORF">CYFA0S_03e03026g</name>
</gene>
<dbReference type="VEuPathDB" id="FungiDB:BON22_4479"/>
<proteinExistence type="predicted"/>
<dbReference type="PANTHER" id="PTHR35802">
    <property type="entry name" value="PROTEASE SYNTHASE AND SPORULATION PROTEIN PAI 2"/>
    <property type="match status" value="1"/>
</dbReference>
<dbReference type="PIRSF" id="PIRSF010372">
    <property type="entry name" value="PaiB"/>
    <property type="match status" value="1"/>
</dbReference>
<sequence length="235" mass="26733">MVLYTPKHFEQKDFGRTLRLIRDNPLSTIISGSSSYLSTQVSLEISHIPFTIRSYDESTREILLIGHMAKQNDQVAQLEKTGEATVVFRSSYDSYISAAWYESKKEHHKVVSTWDYAALHCDCEVRVIRDDPQWMLGMLEETTGNYEGMRNGDKLIEERWKVSDAPTEYINALMKGIVGLEVKVKAFKSKVKANQNKPAKDVSKILKGYEEEIGGPKAAAMREMTAEEHPRADLL</sequence>
<dbReference type="PhylomeDB" id="A0A061AVM0"/>
<protein>
    <submittedName>
        <fullName evidence="1">CYFA0S03e03026g1_1</fullName>
    </submittedName>
</protein>
<name>A0A061AVM0_CYBFA</name>
<accession>A0A061AVM0</accession>
<dbReference type="InterPro" id="IPR007396">
    <property type="entry name" value="TR_PAI2-type"/>
</dbReference>
<dbReference type="Gene3D" id="2.30.110.10">
    <property type="entry name" value="Electron Transport, Fmn-binding Protein, Chain A"/>
    <property type="match status" value="1"/>
</dbReference>
<evidence type="ECO:0000313" key="1">
    <source>
        <dbReference type="EMBL" id="CDR39411.1"/>
    </source>
</evidence>
<dbReference type="InterPro" id="IPR012349">
    <property type="entry name" value="Split_barrel_FMN-bd"/>
</dbReference>
<dbReference type="PANTHER" id="PTHR35802:SF1">
    <property type="entry name" value="PROTEASE SYNTHASE AND SPORULATION PROTEIN PAI 2"/>
    <property type="match status" value="1"/>
</dbReference>
<dbReference type="OrthoDB" id="2101473at2759"/>
<dbReference type="AlphaFoldDB" id="A0A061AVM0"/>
<organism evidence="1">
    <name type="scientific">Cyberlindnera fabianii</name>
    <name type="common">Yeast</name>
    <name type="synonym">Hansenula fabianii</name>
    <dbReference type="NCBI Taxonomy" id="36022"/>
    <lineage>
        <taxon>Eukaryota</taxon>
        <taxon>Fungi</taxon>
        <taxon>Dikarya</taxon>
        <taxon>Ascomycota</taxon>
        <taxon>Saccharomycotina</taxon>
        <taxon>Saccharomycetes</taxon>
        <taxon>Phaffomycetales</taxon>
        <taxon>Phaffomycetaceae</taxon>
        <taxon>Cyberlindnera</taxon>
    </lineage>
</organism>
<dbReference type="EMBL" id="LK052888">
    <property type="protein sequence ID" value="CDR39411.1"/>
    <property type="molecule type" value="Genomic_DNA"/>
</dbReference>